<name>A0A4P5PI83_9ENTE</name>
<reference evidence="4" key="1">
    <citation type="submission" date="2019-02" db="EMBL/GenBank/DDBJ databases">
        <title>Draft genome sequence of Enterococcus sp. Gos25-1.</title>
        <authorList>
            <person name="Tanaka N."/>
            <person name="Shiwa Y."/>
            <person name="Fujita N."/>
        </authorList>
    </citation>
    <scope>NUCLEOTIDE SEQUENCE [LARGE SCALE GENOMIC DNA]</scope>
    <source>
        <strain evidence="4">Gos25-1</strain>
    </source>
</reference>
<evidence type="ECO:0000256" key="1">
    <source>
        <dbReference type="SAM" id="MobiDB-lite"/>
    </source>
</evidence>
<sequence>MKKLMTILLLSLSLLSLSACNTKKDASTTKSKETTVSTTIKKKKESSTKAAESKQSSSSQSIQTPETSPTEQPSQNQQQVQTPEAAYVDPNQSNQTPQTPAVEQPAQNAETPVVNNWMTPDQRNDMIMGGKFDPAFVDSLSQSDYQIAADRAQQRLEESGYGDVTLVWHEIYKMYPESTTLFDNNTPTE</sequence>
<gene>
    <name evidence="3" type="ORF">NRIC_09740</name>
</gene>
<evidence type="ECO:0000256" key="2">
    <source>
        <dbReference type="SAM" id="SignalP"/>
    </source>
</evidence>
<feature type="compositionally biased region" description="Low complexity" evidence="1">
    <location>
        <begin position="48"/>
        <end position="84"/>
    </location>
</feature>
<evidence type="ECO:0000313" key="3">
    <source>
        <dbReference type="EMBL" id="GCF93083.1"/>
    </source>
</evidence>
<comment type="caution">
    <text evidence="3">The sequence shown here is derived from an EMBL/GenBank/DDBJ whole genome shotgun (WGS) entry which is preliminary data.</text>
</comment>
<evidence type="ECO:0008006" key="5">
    <source>
        <dbReference type="Google" id="ProtNLM"/>
    </source>
</evidence>
<feature type="compositionally biased region" description="Basic and acidic residues" evidence="1">
    <location>
        <begin position="22"/>
        <end position="33"/>
    </location>
</feature>
<dbReference type="RefSeq" id="WP_146621558.1">
    <property type="nucleotide sequence ID" value="NZ_BJCC01000008.1"/>
</dbReference>
<organism evidence="3 4">
    <name type="scientific">Enterococcus florum</name>
    <dbReference type="NCBI Taxonomy" id="2480627"/>
    <lineage>
        <taxon>Bacteria</taxon>
        <taxon>Bacillati</taxon>
        <taxon>Bacillota</taxon>
        <taxon>Bacilli</taxon>
        <taxon>Lactobacillales</taxon>
        <taxon>Enterococcaceae</taxon>
        <taxon>Enterococcus</taxon>
    </lineage>
</organism>
<keyword evidence="4" id="KW-1185">Reference proteome</keyword>
<dbReference type="PROSITE" id="PS51257">
    <property type="entry name" value="PROKAR_LIPOPROTEIN"/>
    <property type="match status" value="1"/>
</dbReference>
<feature type="signal peptide" evidence="2">
    <location>
        <begin position="1"/>
        <end position="18"/>
    </location>
</feature>
<dbReference type="Proteomes" id="UP000290567">
    <property type="component" value="Unassembled WGS sequence"/>
</dbReference>
<feature type="compositionally biased region" description="Polar residues" evidence="1">
    <location>
        <begin position="90"/>
        <end position="114"/>
    </location>
</feature>
<protein>
    <recommendedName>
        <fullName evidence="5">Lipoprotein</fullName>
    </recommendedName>
</protein>
<evidence type="ECO:0000313" key="4">
    <source>
        <dbReference type="Proteomes" id="UP000290567"/>
    </source>
</evidence>
<keyword evidence="2" id="KW-0732">Signal</keyword>
<feature type="region of interest" description="Disordered" evidence="1">
    <location>
        <begin position="20"/>
        <end position="114"/>
    </location>
</feature>
<dbReference type="AlphaFoldDB" id="A0A4P5PI83"/>
<feature type="chain" id="PRO_5038335961" description="Lipoprotein" evidence="2">
    <location>
        <begin position="19"/>
        <end position="189"/>
    </location>
</feature>
<dbReference type="EMBL" id="BJCC01000008">
    <property type="protein sequence ID" value="GCF93083.1"/>
    <property type="molecule type" value="Genomic_DNA"/>
</dbReference>
<dbReference type="OrthoDB" id="1693189at2"/>
<proteinExistence type="predicted"/>
<accession>A0A4P5PI83</accession>